<feature type="transmembrane region" description="Helical" evidence="1">
    <location>
        <begin position="28"/>
        <end position="51"/>
    </location>
</feature>
<keyword evidence="1" id="KW-0472">Membrane</keyword>
<organism evidence="2 3">
    <name type="scientific">Trametes pubescens</name>
    <name type="common">White-rot fungus</name>
    <dbReference type="NCBI Taxonomy" id="154538"/>
    <lineage>
        <taxon>Eukaryota</taxon>
        <taxon>Fungi</taxon>
        <taxon>Dikarya</taxon>
        <taxon>Basidiomycota</taxon>
        <taxon>Agaricomycotina</taxon>
        <taxon>Agaricomycetes</taxon>
        <taxon>Polyporales</taxon>
        <taxon>Polyporaceae</taxon>
        <taxon>Trametes</taxon>
    </lineage>
</organism>
<comment type="caution">
    <text evidence="2">The sequence shown here is derived from an EMBL/GenBank/DDBJ whole genome shotgun (WGS) entry which is preliminary data.</text>
</comment>
<dbReference type="EMBL" id="MNAD01000279">
    <property type="protein sequence ID" value="OJT14537.1"/>
    <property type="molecule type" value="Genomic_DNA"/>
</dbReference>
<accession>A0A1M2W3U4</accession>
<evidence type="ECO:0000313" key="3">
    <source>
        <dbReference type="Proteomes" id="UP000184267"/>
    </source>
</evidence>
<name>A0A1M2W3U4_TRAPU</name>
<dbReference type="Proteomes" id="UP000184267">
    <property type="component" value="Unassembled WGS sequence"/>
</dbReference>
<gene>
    <name evidence="2" type="ORF">TRAPUB_8907</name>
</gene>
<sequence length="86" mass="9357">MLHTSVRATGNIDVDQGTWDALYQSSGAVLIGGLVALFLSGAVLMQVVIYWQMYPNDPKKMKAMVRTLGITTELVYGVDGLALRLL</sequence>
<proteinExistence type="predicted"/>
<dbReference type="AlphaFoldDB" id="A0A1M2W3U4"/>
<keyword evidence="1" id="KW-1133">Transmembrane helix</keyword>
<dbReference type="STRING" id="154538.A0A1M2W3U4"/>
<dbReference type="OrthoDB" id="2756330at2759"/>
<evidence type="ECO:0000256" key="1">
    <source>
        <dbReference type="SAM" id="Phobius"/>
    </source>
</evidence>
<keyword evidence="3" id="KW-1185">Reference proteome</keyword>
<evidence type="ECO:0000313" key="2">
    <source>
        <dbReference type="EMBL" id="OJT14537.1"/>
    </source>
</evidence>
<keyword evidence="1" id="KW-0812">Transmembrane</keyword>
<protein>
    <submittedName>
        <fullName evidence="2">Uncharacterized protein</fullName>
    </submittedName>
</protein>
<reference evidence="2 3" key="1">
    <citation type="submission" date="2016-10" db="EMBL/GenBank/DDBJ databases">
        <title>Genome sequence of the basidiomycete white-rot fungus Trametes pubescens.</title>
        <authorList>
            <person name="Makela M.R."/>
            <person name="Granchi Z."/>
            <person name="Peng M."/>
            <person name="De Vries R.P."/>
            <person name="Grigoriev I."/>
            <person name="Riley R."/>
            <person name="Hilden K."/>
        </authorList>
    </citation>
    <scope>NUCLEOTIDE SEQUENCE [LARGE SCALE GENOMIC DNA]</scope>
    <source>
        <strain evidence="2 3">FBCC735</strain>
    </source>
</reference>